<dbReference type="SMART" id="SM00228">
    <property type="entry name" value="PDZ"/>
    <property type="match status" value="1"/>
</dbReference>
<sequence>MKKLSSVFLGIFLVLTGFTGVSFAGVGVDLSLSEAETPLAKQVDVMVEILRLYAEEALDPPEDMVSCLQEMYAMRRLGKCRDKFSHYVPPSEVPEFLAEYKGEFGGVGLEITQKDDRVVVVAPIEDTPGERAGFKPEDVILEVDGKEVDNALQAIRLIRGPKGSNVEIKFLRKAFTEPKTAVLVREKIIVRFVKSRELSVVGQKIKVIKVSSFAEKTSGQFRDAFREAKRNGIKLVALDFRNNPGGLLNQALKTLALFMRRDDVIVTYRTRNTSEPYDLAYLREKFDVTTFGEFRDDFKVVILINKGSASASEIFSGTMKDWGYKVVGETAGEVKKDKGVTFGKGVGQTCIPLLDGALFCLTTFEFLVGNNRVPIRDKGVVPDVTVQESEKKDDDKALDKAIEILLEK</sequence>
<dbReference type="PROSITE" id="PS50106">
    <property type="entry name" value="PDZ"/>
    <property type="match status" value="1"/>
</dbReference>
<dbReference type="SMART" id="SM00245">
    <property type="entry name" value="TSPc"/>
    <property type="match status" value="1"/>
</dbReference>
<dbReference type="InterPro" id="IPR041489">
    <property type="entry name" value="PDZ_6"/>
</dbReference>
<evidence type="ECO:0000313" key="7">
    <source>
        <dbReference type="Proteomes" id="UP000178114"/>
    </source>
</evidence>
<dbReference type="STRING" id="1798351.A2930_03150"/>
<dbReference type="Gene3D" id="3.30.750.44">
    <property type="match status" value="1"/>
</dbReference>
<accession>A0A1F5WZC4</accession>
<dbReference type="EMBL" id="MFID01000021">
    <property type="protein sequence ID" value="OGF80969.1"/>
    <property type="molecule type" value="Genomic_DNA"/>
</dbReference>
<dbReference type="InterPro" id="IPR029045">
    <property type="entry name" value="ClpP/crotonase-like_dom_sf"/>
</dbReference>
<comment type="similarity">
    <text evidence="1">Belongs to the peptidase S41A family.</text>
</comment>
<dbReference type="GO" id="GO:0030288">
    <property type="term" value="C:outer membrane-bounded periplasmic space"/>
    <property type="evidence" value="ECO:0007669"/>
    <property type="project" value="TreeGrafter"/>
</dbReference>
<dbReference type="FunFam" id="2.30.42.10:FF:000063">
    <property type="entry name" value="Peptidase, S41 family"/>
    <property type="match status" value="1"/>
</dbReference>
<dbReference type="Gene3D" id="2.30.42.10">
    <property type="match status" value="1"/>
</dbReference>
<dbReference type="AlphaFoldDB" id="A0A1F5WZC4"/>
<organism evidence="6 7">
    <name type="scientific">Candidatus Giovannonibacteria bacterium RIFCSPLOWO2_01_FULL_45_34</name>
    <dbReference type="NCBI Taxonomy" id="1798351"/>
    <lineage>
        <taxon>Bacteria</taxon>
        <taxon>Candidatus Giovannoniibacteriota</taxon>
    </lineage>
</organism>
<evidence type="ECO:0000256" key="2">
    <source>
        <dbReference type="ARBA" id="ARBA00022670"/>
    </source>
</evidence>
<keyword evidence="2" id="KW-0645">Protease</keyword>
<dbReference type="GO" id="GO:0006508">
    <property type="term" value="P:proteolysis"/>
    <property type="evidence" value="ECO:0007669"/>
    <property type="project" value="UniProtKB-KW"/>
</dbReference>
<dbReference type="InterPro" id="IPR001478">
    <property type="entry name" value="PDZ"/>
</dbReference>
<keyword evidence="4" id="KW-0720">Serine protease</keyword>
<evidence type="ECO:0000256" key="1">
    <source>
        <dbReference type="ARBA" id="ARBA00009179"/>
    </source>
</evidence>
<proteinExistence type="inferred from homology"/>
<dbReference type="InterPro" id="IPR004447">
    <property type="entry name" value="Peptidase_S41A"/>
</dbReference>
<evidence type="ECO:0000313" key="6">
    <source>
        <dbReference type="EMBL" id="OGF80969.1"/>
    </source>
</evidence>
<dbReference type="GO" id="GO:0004175">
    <property type="term" value="F:endopeptidase activity"/>
    <property type="evidence" value="ECO:0007669"/>
    <property type="project" value="TreeGrafter"/>
</dbReference>
<dbReference type="Proteomes" id="UP000178114">
    <property type="component" value="Unassembled WGS sequence"/>
</dbReference>
<gene>
    <name evidence="6" type="ORF">A2930_03150</name>
</gene>
<evidence type="ECO:0000256" key="4">
    <source>
        <dbReference type="ARBA" id="ARBA00022825"/>
    </source>
</evidence>
<name>A0A1F5WZC4_9BACT</name>
<protein>
    <recommendedName>
        <fullName evidence="5">PDZ domain-containing protein</fullName>
    </recommendedName>
</protein>
<reference evidence="6 7" key="1">
    <citation type="journal article" date="2016" name="Nat. Commun.">
        <title>Thousands of microbial genomes shed light on interconnected biogeochemical processes in an aquifer system.</title>
        <authorList>
            <person name="Anantharaman K."/>
            <person name="Brown C.T."/>
            <person name="Hug L.A."/>
            <person name="Sharon I."/>
            <person name="Castelle C.J."/>
            <person name="Probst A.J."/>
            <person name="Thomas B.C."/>
            <person name="Singh A."/>
            <person name="Wilkins M.J."/>
            <person name="Karaoz U."/>
            <person name="Brodie E.L."/>
            <person name="Williams K.H."/>
            <person name="Hubbard S.S."/>
            <person name="Banfield J.F."/>
        </authorList>
    </citation>
    <scope>NUCLEOTIDE SEQUENCE [LARGE SCALE GENOMIC DNA]</scope>
</reference>
<dbReference type="Gene3D" id="3.90.226.10">
    <property type="entry name" value="2-enoyl-CoA Hydratase, Chain A, domain 1"/>
    <property type="match status" value="1"/>
</dbReference>
<feature type="domain" description="PDZ" evidence="5">
    <location>
        <begin position="96"/>
        <end position="156"/>
    </location>
</feature>
<dbReference type="SUPFAM" id="SSF52096">
    <property type="entry name" value="ClpP/crotonase"/>
    <property type="match status" value="1"/>
</dbReference>
<dbReference type="GO" id="GO:0007165">
    <property type="term" value="P:signal transduction"/>
    <property type="evidence" value="ECO:0007669"/>
    <property type="project" value="TreeGrafter"/>
</dbReference>
<dbReference type="InterPro" id="IPR005151">
    <property type="entry name" value="Tail-specific_protease"/>
</dbReference>
<evidence type="ECO:0000259" key="5">
    <source>
        <dbReference type="PROSITE" id="PS50106"/>
    </source>
</evidence>
<dbReference type="Pfam" id="PF03572">
    <property type="entry name" value="Peptidase_S41"/>
    <property type="match status" value="1"/>
</dbReference>
<dbReference type="GO" id="GO:0008236">
    <property type="term" value="F:serine-type peptidase activity"/>
    <property type="evidence" value="ECO:0007669"/>
    <property type="project" value="UniProtKB-KW"/>
</dbReference>
<keyword evidence="3" id="KW-0378">Hydrolase</keyword>
<evidence type="ECO:0000256" key="3">
    <source>
        <dbReference type="ARBA" id="ARBA00022801"/>
    </source>
</evidence>
<dbReference type="PANTHER" id="PTHR32060">
    <property type="entry name" value="TAIL-SPECIFIC PROTEASE"/>
    <property type="match status" value="1"/>
</dbReference>
<dbReference type="InterPro" id="IPR036034">
    <property type="entry name" value="PDZ_sf"/>
</dbReference>
<comment type="caution">
    <text evidence="6">The sequence shown here is derived from an EMBL/GenBank/DDBJ whole genome shotgun (WGS) entry which is preliminary data.</text>
</comment>
<dbReference type="SUPFAM" id="SSF50156">
    <property type="entry name" value="PDZ domain-like"/>
    <property type="match status" value="1"/>
</dbReference>
<dbReference type="CDD" id="cd07560">
    <property type="entry name" value="Peptidase_S41_CPP"/>
    <property type="match status" value="1"/>
</dbReference>
<dbReference type="Pfam" id="PF17820">
    <property type="entry name" value="PDZ_6"/>
    <property type="match status" value="1"/>
</dbReference>
<dbReference type="CDD" id="cd06782">
    <property type="entry name" value="cpPDZ_CPP-like"/>
    <property type="match status" value="1"/>
</dbReference>
<dbReference type="PANTHER" id="PTHR32060:SF30">
    <property type="entry name" value="CARBOXY-TERMINAL PROCESSING PROTEASE CTPA"/>
    <property type="match status" value="1"/>
</dbReference>